<accession>Q218I2</accession>
<dbReference type="HOGENOM" id="CLU_080719_0_0_5"/>
<gene>
    <name evidence="1" type="ordered locus">RPC_1642</name>
</gene>
<dbReference type="KEGG" id="rpc:RPC_1642"/>
<dbReference type="STRING" id="316056.RPC_1642"/>
<organism evidence="1">
    <name type="scientific">Rhodopseudomonas palustris (strain BisB18)</name>
    <dbReference type="NCBI Taxonomy" id="316056"/>
    <lineage>
        <taxon>Bacteria</taxon>
        <taxon>Pseudomonadati</taxon>
        <taxon>Pseudomonadota</taxon>
        <taxon>Alphaproteobacteria</taxon>
        <taxon>Hyphomicrobiales</taxon>
        <taxon>Nitrobacteraceae</taxon>
        <taxon>Rhodopseudomonas</taxon>
    </lineage>
</organism>
<evidence type="ECO:0008006" key="2">
    <source>
        <dbReference type="Google" id="ProtNLM"/>
    </source>
</evidence>
<protein>
    <recommendedName>
        <fullName evidence="2">Cellulose biosynthesis protein BcsS</fullName>
    </recommendedName>
</protein>
<reference evidence="1" key="1">
    <citation type="submission" date="2006-03" db="EMBL/GenBank/DDBJ databases">
        <title>Complete sequence of Rhodopseudomonas palustris BisB18.</title>
        <authorList>
            <consortium name="US DOE Joint Genome Institute"/>
            <person name="Copeland A."/>
            <person name="Lucas S."/>
            <person name="Lapidus A."/>
            <person name="Barry K."/>
            <person name="Detter J.C."/>
            <person name="Glavina del Rio T."/>
            <person name="Hammon N."/>
            <person name="Israni S."/>
            <person name="Dalin E."/>
            <person name="Tice H."/>
            <person name="Pitluck S."/>
            <person name="Chain P."/>
            <person name="Malfatti S."/>
            <person name="Shin M."/>
            <person name="Vergez L."/>
            <person name="Schmutz J."/>
            <person name="Larimer F."/>
            <person name="Land M."/>
            <person name="Hauser L."/>
            <person name="Pelletier D.A."/>
            <person name="Kyrpides N."/>
            <person name="Anderson I."/>
            <person name="Oda Y."/>
            <person name="Harwood C.S."/>
            <person name="Richardson P."/>
        </authorList>
    </citation>
    <scope>NUCLEOTIDE SEQUENCE [LARGE SCALE GENOMIC DNA]</scope>
    <source>
        <strain evidence="1">BisB18</strain>
    </source>
</reference>
<evidence type="ECO:0000313" key="1">
    <source>
        <dbReference type="EMBL" id="ABD87204.1"/>
    </source>
</evidence>
<dbReference type="InterPro" id="IPR031485">
    <property type="entry name" value="CBP_BcsS"/>
</dbReference>
<dbReference type="Pfam" id="PF17036">
    <property type="entry name" value="CBP_BcsS"/>
    <property type="match status" value="1"/>
</dbReference>
<dbReference type="eggNOG" id="COG3637">
    <property type="taxonomic scope" value="Bacteria"/>
</dbReference>
<name>Q218I2_RHOPB</name>
<proteinExistence type="predicted"/>
<sequence>MGRALRGVGVGLLGVVAAVVIGSSAGGVAAQEAAIDAPIADPLSGGSRPEQFLLFAGVDLWHASVANYAGLHWAPAGLHNDGVFARLLLSRNFERYGATSTIIFRGALLGGVRFKRGGFEVKLMAGPELENADPTSPFDQLRGTRLGLQAAAETWWQPTPELLLATSLTLTAHGNGNGYGGRVAAGWRLLDQAWIGPEASAFSDHYSTQYRVGLHVTGLRVEGLEWSAAAGYLEDGFARRGGYGRIGMLLRQ</sequence>
<dbReference type="EMBL" id="CP000301">
    <property type="protein sequence ID" value="ABD87204.1"/>
    <property type="molecule type" value="Genomic_DNA"/>
</dbReference>
<dbReference type="AlphaFoldDB" id="Q218I2"/>